<evidence type="ECO:0000256" key="1">
    <source>
        <dbReference type="SAM" id="MobiDB-lite"/>
    </source>
</evidence>
<proteinExistence type="predicted"/>
<reference evidence="3 4" key="1">
    <citation type="submission" date="2019-03" db="EMBL/GenBank/DDBJ databases">
        <authorList>
            <person name="Gaulin E."/>
            <person name="Dumas B."/>
        </authorList>
    </citation>
    <scope>NUCLEOTIDE SEQUENCE [LARGE SCALE GENOMIC DNA]</scope>
    <source>
        <strain evidence="3">CBS 568.67</strain>
    </source>
</reference>
<evidence type="ECO:0000313" key="2">
    <source>
        <dbReference type="EMBL" id="KAF0691970.1"/>
    </source>
</evidence>
<sequence>MKSPAWIVFAASSVGAQNASSSCNTTVATALVNATTNSDATACARAFNGTNLKAVFTTQLSSSNMQSIVASAECQAWYQGLSTTFHTFDPPCLIALGTQQFNSATYSVTLAEFLKINNVAVFNASTTTTAAPTVHNATTNATNTTVVGSNNPTVTANATNTTNATTASPTSAAITATPTIVAPTPAPTTSAPLAKPTTSSSSSAFFASGLAACAVAVFLTL</sequence>
<reference evidence="2" key="2">
    <citation type="submission" date="2019-06" db="EMBL/GenBank/DDBJ databases">
        <title>Genomics analysis of Aphanomyces spp. identifies a new class of oomycete effector associated with host adaptation.</title>
        <authorList>
            <person name="Gaulin E."/>
        </authorList>
    </citation>
    <scope>NUCLEOTIDE SEQUENCE</scope>
    <source>
        <strain evidence="2">CBS 578.67</strain>
    </source>
</reference>
<dbReference type="AlphaFoldDB" id="A0A485L9L7"/>
<organism evidence="3 4">
    <name type="scientific">Aphanomyces stellatus</name>
    <dbReference type="NCBI Taxonomy" id="120398"/>
    <lineage>
        <taxon>Eukaryota</taxon>
        <taxon>Sar</taxon>
        <taxon>Stramenopiles</taxon>
        <taxon>Oomycota</taxon>
        <taxon>Saprolegniomycetes</taxon>
        <taxon>Saprolegniales</taxon>
        <taxon>Verrucalvaceae</taxon>
        <taxon>Aphanomyces</taxon>
    </lineage>
</organism>
<keyword evidence="4" id="KW-1185">Reference proteome</keyword>
<name>A0A485L9L7_9STRA</name>
<dbReference type="OrthoDB" id="78642at2759"/>
<protein>
    <submittedName>
        <fullName evidence="3">Aste57867_16876 protein</fullName>
    </submittedName>
</protein>
<dbReference type="Proteomes" id="UP000332933">
    <property type="component" value="Unassembled WGS sequence"/>
</dbReference>
<gene>
    <name evidence="3" type="primary">Aste57867_16876</name>
    <name evidence="2" type="ORF">As57867_016818</name>
    <name evidence="3" type="ORF">ASTE57867_16876</name>
</gene>
<dbReference type="PROSITE" id="PS51257">
    <property type="entry name" value="PROKAR_LIPOPROTEIN"/>
    <property type="match status" value="1"/>
</dbReference>
<dbReference type="EMBL" id="VJMH01005998">
    <property type="protein sequence ID" value="KAF0691970.1"/>
    <property type="molecule type" value="Genomic_DNA"/>
</dbReference>
<dbReference type="EMBL" id="CAADRA010006019">
    <property type="protein sequence ID" value="VFT93639.1"/>
    <property type="molecule type" value="Genomic_DNA"/>
</dbReference>
<evidence type="ECO:0000313" key="3">
    <source>
        <dbReference type="EMBL" id="VFT93639.1"/>
    </source>
</evidence>
<feature type="region of interest" description="Disordered" evidence="1">
    <location>
        <begin position="142"/>
        <end position="169"/>
    </location>
</feature>
<accession>A0A485L9L7</accession>
<evidence type="ECO:0000313" key="4">
    <source>
        <dbReference type="Proteomes" id="UP000332933"/>
    </source>
</evidence>